<keyword evidence="2" id="KW-0732">Signal</keyword>
<dbReference type="EMBL" id="JARLKY010000026">
    <property type="protein sequence ID" value="MEC0227919.1"/>
    <property type="molecule type" value="Genomic_DNA"/>
</dbReference>
<organism evidence="3 4">
    <name type="scientific">Paenibacillus alba</name>
    <dbReference type="NCBI Taxonomy" id="1197127"/>
    <lineage>
        <taxon>Bacteria</taxon>
        <taxon>Bacillati</taxon>
        <taxon>Bacillota</taxon>
        <taxon>Bacilli</taxon>
        <taxon>Bacillales</taxon>
        <taxon>Paenibacillaceae</taxon>
        <taxon>Paenibacillus</taxon>
    </lineage>
</organism>
<sequence length="160" mass="18302">MNKKIIVTAGCIMVVSILSTAVAFAKVDPSEKIKALESEFSSKVKKFYEMPNKTQEEADAVVVEGKKIKQLDIEKEALRRETDPDDEAHFLNSLESYILGLSTGVVELKERAEREQNPEFLKQAEKIEQKKSKFEKEKKAYLNKEKTVKQLRKELDLPVN</sequence>
<evidence type="ECO:0000313" key="4">
    <source>
        <dbReference type="Proteomes" id="UP001338137"/>
    </source>
</evidence>
<name>A0ABU6G563_9BACL</name>
<feature type="signal peptide" evidence="2">
    <location>
        <begin position="1"/>
        <end position="25"/>
    </location>
</feature>
<keyword evidence="4" id="KW-1185">Reference proteome</keyword>
<dbReference type="RefSeq" id="WP_326072210.1">
    <property type="nucleotide sequence ID" value="NZ_JARLKY010000026.1"/>
</dbReference>
<dbReference type="Proteomes" id="UP001338137">
    <property type="component" value="Unassembled WGS sequence"/>
</dbReference>
<accession>A0ABU6G563</accession>
<gene>
    <name evidence="3" type="ORF">P4I72_12355</name>
</gene>
<evidence type="ECO:0000313" key="3">
    <source>
        <dbReference type="EMBL" id="MEC0227919.1"/>
    </source>
</evidence>
<proteinExistence type="predicted"/>
<evidence type="ECO:0000256" key="2">
    <source>
        <dbReference type="SAM" id="SignalP"/>
    </source>
</evidence>
<feature type="chain" id="PRO_5045922215" evidence="2">
    <location>
        <begin position="26"/>
        <end position="160"/>
    </location>
</feature>
<feature type="coiled-coil region" evidence="1">
    <location>
        <begin position="117"/>
        <end position="154"/>
    </location>
</feature>
<evidence type="ECO:0000256" key="1">
    <source>
        <dbReference type="SAM" id="Coils"/>
    </source>
</evidence>
<reference evidence="3 4" key="1">
    <citation type="submission" date="2023-03" db="EMBL/GenBank/DDBJ databases">
        <title>Bacillus Genome Sequencing.</title>
        <authorList>
            <person name="Dunlap C."/>
        </authorList>
    </citation>
    <scope>NUCLEOTIDE SEQUENCE [LARGE SCALE GENOMIC DNA]</scope>
    <source>
        <strain evidence="3 4">BD-533</strain>
    </source>
</reference>
<protein>
    <submittedName>
        <fullName evidence="3">Uncharacterized protein</fullName>
    </submittedName>
</protein>
<keyword evidence="1" id="KW-0175">Coiled coil</keyword>
<comment type="caution">
    <text evidence="3">The sequence shown here is derived from an EMBL/GenBank/DDBJ whole genome shotgun (WGS) entry which is preliminary data.</text>
</comment>